<evidence type="ECO:0000313" key="1">
    <source>
        <dbReference type="EMBL" id="MDH5824176.1"/>
    </source>
</evidence>
<comment type="caution">
    <text evidence="1">The sequence shown here is derived from an EMBL/GenBank/DDBJ whole genome shotgun (WGS) entry which is preliminary data.</text>
</comment>
<name>A0ABT6JBH6_9GAMM</name>
<dbReference type="EMBL" id="JARXRM010000043">
    <property type="protein sequence ID" value="MDH5824176.1"/>
    <property type="molecule type" value="Genomic_DNA"/>
</dbReference>
<keyword evidence="2" id="KW-1185">Reference proteome</keyword>
<organism evidence="1 2">
    <name type="scientific">Luteimonas endophytica</name>
    <dbReference type="NCBI Taxonomy" id="3042023"/>
    <lineage>
        <taxon>Bacteria</taxon>
        <taxon>Pseudomonadati</taxon>
        <taxon>Pseudomonadota</taxon>
        <taxon>Gammaproteobacteria</taxon>
        <taxon>Lysobacterales</taxon>
        <taxon>Lysobacteraceae</taxon>
        <taxon>Luteimonas</taxon>
    </lineage>
</organism>
<evidence type="ECO:0000313" key="2">
    <source>
        <dbReference type="Proteomes" id="UP001156940"/>
    </source>
</evidence>
<sequence>MNRERIDIYLTADGDGYLVAAAGTRLAAELVAALGGLRHGWTQDVGAAAKLPGWRAVRRDLDACGYSILPDTDFAALLLAPRLQTPTVVDPAQRTEAA</sequence>
<protein>
    <submittedName>
        <fullName evidence="1">Uncharacterized protein</fullName>
    </submittedName>
</protein>
<accession>A0ABT6JBH6</accession>
<dbReference type="RefSeq" id="WP_280575470.1">
    <property type="nucleotide sequence ID" value="NZ_JARXRM010000043.1"/>
</dbReference>
<proteinExistence type="predicted"/>
<gene>
    <name evidence="1" type="ORF">QFW77_14440</name>
</gene>
<dbReference type="Proteomes" id="UP001156940">
    <property type="component" value="Unassembled WGS sequence"/>
</dbReference>
<reference evidence="1 2" key="1">
    <citation type="submission" date="2023-04" db="EMBL/GenBank/DDBJ databases">
        <title>Luteimonas endophyticus RD2P54.</title>
        <authorList>
            <person name="Sun J.-Q."/>
        </authorList>
    </citation>
    <scope>NUCLEOTIDE SEQUENCE [LARGE SCALE GENOMIC DNA]</scope>
    <source>
        <strain evidence="1 2">RD2P54</strain>
    </source>
</reference>